<dbReference type="Gene3D" id="3.90.105.50">
    <property type="match status" value="1"/>
</dbReference>
<dbReference type="InterPro" id="IPR038148">
    <property type="entry name" value="Tn1545/Tn916_Xis"/>
</dbReference>
<dbReference type="InterPro" id="IPR041657">
    <property type="entry name" value="HTH_17"/>
</dbReference>
<dbReference type="Pfam" id="PF12728">
    <property type="entry name" value="HTH_17"/>
    <property type="match status" value="1"/>
</dbReference>
<proteinExistence type="predicted"/>
<evidence type="ECO:0000313" key="2">
    <source>
        <dbReference type="EMBL" id="OSJ36476.1"/>
    </source>
</evidence>
<dbReference type="AlphaFoldDB" id="A0A1Y2JZ88"/>
<sequence length="77" mass="8530">MKAMNMNGVPERLVTVKEACAYLRVGRTKIYQLINAGKIVAYDRNGRTFIDLDSVDAYNAATLKRIPPKDCPEAQAA</sequence>
<feature type="domain" description="Helix-turn-helix" evidence="1">
    <location>
        <begin position="13"/>
        <end position="58"/>
    </location>
</feature>
<reference evidence="2 3" key="1">
    <citation type="submission" date="2017-03" db="EMBL/GenBank/DDBJ databases">
        <title>Whole genome sequences of fourteen strains of Bradyrhizobium canariense and one strain of Bradyrhizobium japonicum isolated from Lupinus (Papilionoideae: Genisteae) species in Algeria.</title>
        <authorList>
            <person name="Crovadore J."/>
            <person name="Chekireb D."/>
            <person name="Brachmann A."/>
            <person name="Chablais R."/>
            <person name="Cochard B."/>
            <person name="Lefort F."/>
        </authorList>
    </citation>
    <scope>NUCLEOTIDE SEQUENCE [LARGE SCALE GENOMIC DNA]</scope>
    <source>
        <strain evidence="2 3">UBMA197</strain>
    </source>
</reference>
<accession>A0A1Y2JZ88</accession>
<name>A0A1Y2JZ88_BRAJP</name>
<protein>
    <recommendedName>
        <fullName evidence="1">Helix-turn-helix domain-containing protein</fullName>
    </recommendedName>
</protein>
<dbReference type="EMBL" id="NAFL01000192">
    <property type="protein sequence ID" value="OSJ36476.1"/>
    <property type="molecule type" value="Genomic_DNA"/>
</dbReference>
<gene>
    <name evidence="2" type="ORF">BSZ19_04025</name>
</gene>
<evidence type="ECO:0000259" key="1">
    <source>
        <dbReference type="Pfam" id="PF12728"/>
    </source>
</evidence>
<dbReference type="Proteomes" id="UP000193335">
    <property type="component" value="Unassembled WGS sequence"/>
</dbReference>
<dbReference type="NCBIfam" id="TIGR01764">
    <property type="entry name" value="excise"/>
    <property type="match status" value="1"/>
</dbReference>
<organism evidence="2 3">
    <name type="scientific">Bradyrhizobium japonicum</name>
    <dbReference type="NCBI Taxonomy" id="375"/>
    <lineage>
        <taxon>Bacteria</taxon>
        <taxon>Pseudomonadati</taxon>
        <taxon>Pseudomonadota</taxon>
        <taxon>Alphaproteobacteria</taxon>
        <taxon>Hyphomicrobiales</taxon>
        <taxon>Nitrobacteraceae</taxon>
        <taxon>Bradyrhizobium</taxon>
    </lineage>
</organism>
<evidence type="ECO:0000313" key="3">
    <source>
        <dbReference type="Proteomes" id="UP000193335"/>
    </source>
</evidence>
<dbReference type="GO" id="GO:0003677">
    <property type="term" value="F:DNA binding"/>
    <property type="evidence" value="ECO:0007669"/>
    <property type="project" value="InterPro"/>
</dbReference>
<comment type="caution">
    <text evidence="2">The sequence shown here is derived from an EMBL/GenBank/DDBJ whole genome shotgun (WGS) entry which is preliminary data.</text>
</comment>
<dbReference type="InterPro" id="IPR010093">
    <property type="entry name" value="SinI_DNA-bd"/>
</dbReference>